<evidence type="ECO:0000256" key="6">
    <source>
        <dbReference type="PIRSR" id="PIRSR606689-1"/>
    </source>
</evidence>
<dbReference type="InterPro" id="IPR006689">
    <property type="entry name" value="Small_GTPase_ARF/SAR"/>
</dbReference>
<keyword evidence="4" id="KW-0813">Transport</keyword>
<dbReference type="PROSITE" id="PS51417">
    <property type="entry name" value="ARF"/>
    <property type="match status" value="1"/>
</dbReference>
<reference evidence="8 9" key="1">
    <citation type="journal article" date="2015" name="Genome Biol. Evol.">
        <title>Comparative Genomics of a Bacterivorous Green Alga Reveals Evolutionary Causalities and Consequences of Phago-Mixotrophic Mode of Nutrition.</title>
        <authorList>
            <person name="Burns J.A."/>
            <person name="Paasch A."/>
            <person name="Narechania A."/>
            <person name="Kim E."/>
        </authorList>
    </citation>
    <scope>NUCLEOTIDE SEQUENCE [LARGE SCALE GENOMIC DNA]</scope>
    <source>
        <strain evidence="8 9">PLY_AMNH</strain>
    </source>
</reference>
<feature type="binding site" evidence="7">
    <location>
        <position position="38"/>
    </location>
    <ligand>
        <name>Mg(2+)</name>
        <dbReference type="ChEBI" id="CHEBI:18420"/>
    </ligand>
</feature>
<name>A0AAE0EMJ4_9CHLO</name>
<evidence type="ECO:0000256" key="4">
    <source>
        <dbReference type="ARBA" id="ARBA00022892"/>
    </source>
</evidence>
<evidence type="ECO:0000313" key="8">
    <source>
        <dbReference type="EMBL" id="KAK3233856.1"/>
    </source>
</evidence>
<dbReference type="GO" id="GO:0005525">
    <property type="term" value="F:GTP binding"/>
    <property type="evidence" value="ECO:0007669"/>
    <property type="project" value="UniProtKB-KW"/>
</dbReference>
<dbReference type="Pfam" id="PF00025">
    <property type="entry name" value="Arf"/>
    <property type="match status" value="1"/>
</dbReference>
<dbReference type="GO" id="GO:0046872">
    <property type="term" value="F:metal ion binding"/>
    <property type="evidence" value="ECO:0007669"/>
    <property type="project" value="UniProtKB-KW"/>
</dbReference>
<sequence length="218" mass="24654">MDLLRAVKNAFIPEQAEQLDSSKEARFLVVGLKGAGKSTLMKQLNLGEVVKFTPSPGFSYETVKYNNLSLFCWDLGSNGEAQSVERMFYQNTSGVIFVCDANDEGSLDKVRDGLNRLLQEHELRGASILLLANKSDLPSSLPSMVVADRIGLVRLRYRRWTHMSCVAMSGDRLREGLRWLKEQQDFRNQGADDNQEKYSFLAHAPPTERAERHYIPVL</sequence>
<dbReference type="SUPFAM" id="SSF52540">
    <property type="entry name" value="P-loop containing nucleoside triphosphate hydrolases"/>
    <property type="match status" value="1"/>
</dbReference>
<keyword evidence="5 6" id="KW-0342">GTP-binding</keyword>
<dbReference type="EMBL" id="LGRX02035613">
    <property type="protein sequence ID" value="KAK3233856.1"/>
    <property type="molecule type" value="Genomic_DNA"/>
</dbReference>
<dbReference type="SMART" id="SM00177">
    <property type="entry name" value="ARF"/>
    <property type="match status" value="1"/>
</dbReference>
<evidence type="ECO:0000256" key="1">
    <source>
        <dbReference type="ARBA" id="ARBA00010290"/>
    </source>
</evidence>
<accession>A0AAE0EMJ4</accession>
<dbReference type="Gene3D" id="3.40.50.300">
    <property type="entry name" value="P-loop containing nucleotide triphosphate hydrolases"/>
    <property type="match status" value="1"/>
</dbReference>
<evidence type="ECO:0008006" key="10">
    <source>
        <dbReference type="Google" id="ProtNLM"/>
    </source>
</evidence>
<dbReference type="FunFam" id="3.40.50.300:FF:001166">
    <property type="entry name" value="ADP-ribosylation factor D"/>
    <property type="match status" value="1"/>
</dbReference>
<keyword evidence="2" id="KW-0449">Lipoprotein</keyword>
<dbReference type="AlphaFoldDB" id="A0AAE0EMJ4"/>
<keyword evidence="4" id="KW-0931">ER-Golgi transport</keyword>
<evidence type="ECO:0000256" key="3">
    <source>
        <dbReference type="ARBA" id="ARBA00022741"/>
    </source>
</evidence>
<feature type="binding site" evidence="6">
    <location>
        <begin position="31"/>
        <end position="38"/>
    </location>
    <ligand>
        <name>GTP</name>
        <dbReference type="ChEBI" id="CHEBI:37565"/>
    </ligand>
</feature>
<feature type="binding site" evidence="7">
    <location>
        <position position="55"/>
    </location>
    <ligand>
        <name>Mg(2+)</name>
        <dbReference type="ChEBI" id="CHEBI:18420"/>
    </ligand>
</feature>
<comment type="similarity">
    <text evidence="1">Belongs to the small GTPase superfamily. Arf family.</text>
</comment>
<dbReference type="SMART" id="SM00178">
    <property type="entry name" value="SAR"/>
    <property type="match status" value="1"/>
</dbReference>
<proteinExistence type="inferred from homology"/>
<evidence type="ECO:0000256" key="2">
    <source>
        <dbReference type="ARBA" id="ARBA00022707"/>
    </source>
</evidence>
<comment type="caution">
    <text evidence="8">The sequence shown here is derived from an EMBL/GenBank/DDBJ whole genome shotgun (WGS) entry which is preliminary data.</text>
</comment>
<dbReference type="PANTHER" id="PTHR11711">
    <property type="entry name" value="ADP RIBOSYLATION FACTOR-RELATED"/>
    <property type="match status" value="1"/>
</dbReference>
<keyword evidence="3 6" id="KW-0547">Nucleotide-binding</keyword>
<keyword evidence="9" id="KW-1185">Reference proteome</keyword>
<gene>
    <name evidence="8" type="ORF">CYMTET_55873</name>
</gene>
<evidence type="ECO:0000256" key="5">
    <source>
        <dbReference type="ARBA" id="ARBA00023134"/>
    </source>
</evidence>
<dbReference type="PRINTS" id="PR00328">
    <property type="entry name" value="SAR1GTPBP"/>
</dbReference>
<dbReference type="GO" id="GO:0003924">
    <property type="term" value="F:GTPase activity"/>
    <property type="evidence" value="ECO:0007669"/>
    <property type="project" value="InterPro"/>
</dbReference>
<feature type="binding site" evidence="6">
    <location>
        <begin position="133"/>
        <end position="136"/>
    </location>
    <ligand>
        <name>GTP</name>
        <dbReference type="ChEBI" id="CHEBI:37565"/>
    </ligand>
</feature>
<dbReference type="GO" id="GO:0016192">
    <property type="term" value="P:vesicle-mediated transport"/>
    <property type="evidence" value="ECO:0007669"/>
    <property type="project" value="UniProtKB-KW"/>
</dbReference>
<keyword evidence="7" id="KW-0460">Magnesium</keyword>
<keyword evidence="7" id="KW-0479">Metal-binding</keyword>
<dbReference type="InterPro" id="IPR027417">
    <property type="entry name" value="P-loop_NTPase"/>
</dbReference>
<protein>
    <recommendedName>
        <fullName evidence="10">ADP-ribosylation factor</fullName>
    </recommendedName>
</protein>
<organism evidence="8 9">
    <name type="scientific">Cymbomonas tetramitiformis</name>
    <dbReference type="NCBI Taxonomy" id="36881"/>
    <lineage>
        <taxon>Eukaryota</taxon>
        <taxon>Viridiplantae</taxon>
        <taxon>Chlorophyta</taxon>
        <taxon>Pyramimonadophyceae</taxon>
        <taxon>Pyramimonadales</taxon>
        <taxon>Pyramimonadaceae</taxon>
        <taxon>Cymbomonas</taxon>
    </lineage>
</organism>
<evidence type="ECO:0000256" key="7">
    <source>
        <dbReference type="PIRSR" id="PIRSR606689-2"/>
    </source>
</evidence>
<dbReference type="InterPro" id="IPR024156">
    <property type="entry name" value="Small_GTPase_ARF"/>
</dbReference>
<dbReference type="Proteomes" id="UP001190700">
    <property type="component" value="Unassembled WGS sequence"/>
</dbReference>
<keyword evidence="2" id="KW-0519">Myristate</keyword>
<evidence type="ECO:0000313" key="9">
    <source>
        <dbReference type="Proteomes" id="UP001190700"/>
    </source>
</evidence>